<dbReference type="InterPro" id="IPR050097">
    <property type="entry name" value="Ferredoxin-NADP_redctase_2"/>
</dbReference>
<dbReference type="Proteomes" id="UP001596378">
    <property type="component" value="Unassembled WGS sequence"/>
</dbReference>
<reference evidence="9" key="1">
    <citation type="journal article" date="2019" name="Int. J. Syst. Evol. Microbiol.">
        <title>The Global Catalogue of Microorganisms (GCM) 10K type strain sequencing project: providing services to taxonomists for standard genome sequencing and annotation.</title>
        <authorList>
            <consortium name="The Broad Institute Genomics Platform"/>
            <consortium name="The Broad Institute Genome Sequencing Center for Infectious Disease"/>
            <person name="Wu L."/>
            <person name="Ma J."/>
        </authorList>
    </citation>
    <scope>NUCLEOTIDE SEQUENCE [LARGE SCALE GENOMIC DNA]</scope>
    <source>
        <strain evidence="9">KCTC 12907</strain>
    </source>
</reference>
<comment type="caution">
    <text evidence="6">Lacks conserved residue(s) required for the propagation of feature annotation.</text>
</comment>
<keyword evidence="4 6" id="KW-0521">NADP</keyword>
<evidence type="ECO:0000259" key="7">
    <source>
        <dbReference type="Pfam" id="PF07992"/>
    </source>
</evidence>
<dbReference type="EMBL" id="JBHTAI010000025">
    <property type="protein sequence ID" value="MFC7152697.1"/>
    <property type="molecule type" value="Genomic_DNA"/>
</dbReference>
<comment type="caution">
    <text evidence="8">The sequence shown here is derived from an EMBL/GenBank/DDBJ whole genome shotgun (WGS) entry which is preliminary data.</text>
</comment>
<evidence type="ECO:0000313" key="9">
    <source>
        <dbReference type="Proteomes" id="UP001596378"/>
    </source>
</evidence>
<keyword evidence="3 6" id="KW-0274">FAD</keyword>
<comment type="catalytic activity">
    <reaction evidence="6">
        <text>2 reduced [2Fe-2S]-[ferredoxin] + NADP(+) + H(+) = 2 oxidized [2Fe-2S]-[ferredoxin] + NADPH</text>
        <dbReference type="Rhea" id="RHEA:20125"/>
        <dbReference type="Rhea" id="RHEA-COMP:10000"/>
        <dbReference type="Rhea" id="RHEA-COMP:10001"/>
        <dbReference type="ChEBI" id="CHEBI:15378"/>
        <dbReference type="ChEBI" id="CHEBI:33737"/>
        <dbReference type="ChEBI" id="CHEBI:33738"/>
        <dbReference type="ChEBI" id="CHEBI:57783"/>
        <dbReference type="ChEBI" id="CHEBI:58349"/>
        <dbReference type="EC" id="1.18.1.2"/>
    </reaction>
</comment>
<dbReference type="EC" id="1.18.1.2" evidence="6"/>
<feature type="binding site" evidence="6">
    <location>
        <position position="101"/>
    </location>
    <ligand>
        <name>FAD</name>
        <dbReference type="ChEBI" id="CHEBI:57692"/>
    </ligand>
</feature>
<proteinExistence type="inferred from homology"/>
<gene>
    <name evidence="8" type="ORF">ACFQMJ_29530</name>
</gene>
<comment type="similarity">
    <text evidence="6">Belongs to the ferredoxin--NADP reductase type 2 family.</text>
</comment>
<dbReference type="HAMAP" id="MF_01685">
    <property type="entry name" value="FENR2"/>
    <property type="match status" value="1"/>
</dbReference>
<dbReference type="Gene3D" id="3.50.50.60">
    <property type="entry name" value="FAD/NAD(P)-binding domain"/>
    <property type="match status" value="2"/>
</dbReference>
<comment type="subunit">
    <text evidence="1 6">Homodimer.</text>
</comment>
<evidence type="ECO:0000256" key="6">
    <source>
        <dbReference type="HAMAP-Rule" id="MF_01685"/>
    </source>
</evidence>
<feature type="binding site" evidence="6">
    <location>
        <position position="61"/>
    </location>
    <ligand>
        <name>FAD</name>
        <dbReference type="ChEBI" id="CHEBI:57692"/>
    </ligand>
</feature>
<comment type="cofactor">
    <cofactor evidence="6">
        <name>FAD</name>
        <dbReference type="ChEBI" id="CHEBI:57692"/>
    </cofactor>
    <text evidence="6">Binds 1 FAD per subunit.</text>
</comment>
<feature type="binding site" evidence="6">
    <location>
        <position position="297"/>
    </location>
    <ligand>
        <name>FAD</name>
        <dbReference type="ChEBI" id="CHEBI:57692"/>
    </ligand>
</feature>
<dbReference type="PRINTS" id="PR00469">
    <property type="entry name" value="PNDRDTASEII"/>
</dbReference>
<dbReference type="SUPFAM" id="SSF51905">
    <property type="entry name" value="FAD/NAD(P)-binding domain"/>
    <property type="match status" value="1"/>
</dbReference>
<dbReference type="InterPro" id="IPR022890">
    <property type="entry name" value="Fd--NADP_Rdtase_type_2"/>
</dbReference>
<name>A0ABW2FMJ1_9BACL</name>
<accession>A0ABW2FMJ1</accession>
<dbReference type="Pfam" id="PF07992">
    <property type="entry name" value="Pyr_redox_2"/>
    <property type="match status" value="1"/>
</dbReference>
<keyword evidence="5 6" id="KW-0560">Oxidoreductase</keyword>
<evidence type="ECO:0000256" key="5">
    <source>
        <dbReference type="ARBA" id="ARBA00023002"/>
    </source>
</evidence>
<feature type="binding site" evidence="6">
    <location>
        <position position="338"/>
    </location>
    <ligand>
        <name>FAD</name>
        <dbReference type="ChEBI" id="CHEBI:57692"/>
    </ligand>
</feature>
<protein>
    <recommendedName>
        <fullName evidence="6">Ferredoxin--NADP reductase</fullName>
        <shortName evidence="6">FNR</shortName>
        <shortName evidence="6">Fd-NADP(+) reductase</shortName>
        <ecNumber evidence="6">1.18.1.2</ecNumber>
    </recommendedName>
</protein>
<feature type="domain" description="FAD/NAD(P)-binding" evidence="7">
    <location>
        <begin position="20"/>
        <end position="311"/>
    </location>
</feature>
<dbReference type="PANTHER" id="PTHR48105">
    <property type="entry name" value="THIOREDOXIN REDUCTASE 1-RELATED-RELATED"/>
    <property type="match status" value="1"/>
</dbReference>
<dbReference type="PRINTS" id="PR00368">
    <property type="entry name" value="FADPNR"/>
</dbReference>
<keyword evidence="2 6" id="KW-0285">Flavoprotein</keyword>
<evidence type="ECO:0000313" key="8">
    <source>
        <dbReference type="EMBL" id="MFC7152697.1"/>
    </source>
</evidence>
<evidence type="ECO:0000256" key="2">
    <source>
        <dbReference type="ARBA" id="ARBA00022630"/>
    </source>
</evidence>
<evidence type="ECO:0000256" key="4">
    <source>
        <dbReference type="ARBA" id="ARBA00022857"/>
    </source>
</evidence>
<dbReference type="InterPro" id="IPR023753">
    <property type="entry name" value="FAD/NAD-binding_dom"/>
</dbReference>
<feature type="binding site" evidence="6">
    <location>
        <position position="49"/>
    </location>
    <ligand>
        <name>FAD</name>
        <dbReference type="ChEBI" id="CHEBI:57692"/>
    </ligand>
</feature>
<evidence type="ECO:0000256" key="1">
    <source>
        <dbReference type="ARBA" id="ARBA00011738"/>
    </source>
</evidence>
<evidence type="ECO:0000256" key="3">
    <source>
        <dbReference type="ARBA" id="ARBA00022827"/>
    </source>
</evidence>
<organism evidence="8 9">
    <name type="scientific">Cohnella cellulosilytica</name>
    <dbReference type="NCBI Taxonomy" id="986710"/>
    <lineage>
        <taxon>Bacteria</taxon>
        <taxon>Bacillati</taxon>
        <taxon>Bacillota</taxon>
        <taxon>Bacilli</taxon>
        <taxon>Bacillales</taxon>
        <taxon>Paenibacillaceae</taxon>
        <taxon>Cohnella</taxon>
    </lineage>
</organism>
<dbReference type="InterPro" id="IPR036188">
    <property type="entry name" value="FAD/NAD-bd_sf"/>
</dbReference>
<sequence>MSGKERAEMSDNGSRLPELYDVTIVGGGPAGMYAAFYGGMRDMKMKLIEAKSALGGFLHMYPEKMVWDVGGLPPIRCDLLMSWLEQQARTFEPTVVLGQEIRGLIREEDGTFVLVSADGKGHRTKTVIIAAGRGITQIEKLNIQGAERYEVANLHYTIQDLNSFRGKKVLVSGGGNSAVDWAIDLAAVASSVIVVHRREEFSALEKRVSDMQLVAETRTPYAIDCLHGDGNAIRRVTIVHSHTGEKEDIDIDAVLVNHGYNSDYSTFEQWGLEIGERGPVVDERLETSIPGIFAAGDCIVYGTKVRLIAGAFNDAVLAVNGAKLHIEPEAHKMAFVSSHNDLFRDRNRAFLTPGRHFGARLPDGAR</sequence>
<keyword evidence="9" id="KW-1185">Reference proteome</keyword>